<dbReference type="PANTHER" id="PTHR48169:SF7">
    <property type="entry name" value="CASPASE 10"/>
    <property type="match status" value="1"/>
</dbReference>
<evidence type="ECO:0000256" key="8">
    <source>
        <dbReference type="ARBA" id="ARBA00022737"/>
    </source>
</evidence>
<dbReference type="PROSITE" id="PS50207">
    <property type="entry name" value="CASPASE_P10"/>
    <property type="match status" value="1"/>
</dbReference>
<evidence type="ECO:0000256" key="15">
    <source>
        <dbReference type="ARBA" id="ARBA00068172"/>
    </source>
</evidence>
<keyword evidence="22" id="KW-1185">Reference proteome</keyword>
<dbReference type="Pfam" id="PF00656">
    <property type="entry name" value="Peptidase_C14"/>
    <property type="match status" value="1"/>
</dbReference>
<dbReference type="GO" id="GO:0005886">
    <property type="term" value="C:plasma membrane"/>
    <property type="evidence" value="ECO:0007669"/>
    <property type="project" value="UniProtKB-ARBA"/>
</dbReference>
<evidence type="ECO:0000313" key="22">
    <source>
        <dbReference type="Proteomes" id="UP001044222"/>
    </source>
</evidence>
<evidence type="ECO:0000256" key="9">
    <source>
        <dbReference type="ARBA" id="ARBA00022801"/>
    </source>
</evidence>
<evidence type="ECO:0000256" key="4">
    <source>
        <dbReference type="ARBA" id="ARBA00022490"/>
    </source>
</evidence>
<evidence type="ECO:0000256" key="7">
    <source>
        <dbReference type="ARBA" id="ARBA00022703"/>
    </source>
</evidence>
<evidence type="ECO:0000256" key="10">
    <source>
        <dbReference type="ARBA" id="ARBA00022807"/>
    </source>
</evidence>
<keyword evidence="8" id="KW-0677">Repeat</keyword>
<keyword evidence="4" id="KW-0963">Cytoplasm</keyword>
<sequence>MASEQAEGKIYGSGDMESFESRTNEQTPPMDFQQTLLKVEQSLNREDLQALVFLCADLLEKDARSISNGRDLFTQLQELDLLTPEEPSLLAELLRMSNRNGLLRQLGLSDLPPKGLVSPYRKLLFDLSENITAEDLKNIKFLLYNTLPRKKLDDDITMLSLLLEMEKEDFLSKTNLETLENIIGQVCPSLRKKVIQFKEENGPVIQETGIPYASARLAQPVEFPSYIGDQMQPSQGASSYERPASFGCVQEHEDEGLGGEYAPSRLGGSEEPCALPSHLSSILPASLDTPDARREGLSLSQFSSSGTTGSTFSSVQSHNVSFTSSCEEKNLSAAEPYPGRRQEIEAYAMEEDRSRGVCLIINNYDFSQSKFKDREGTEVDETCLVEVFQWLGFETRTKRDCDQQRMRTLLAQLSQEDHSRRDCVVCCVLSHGEQGVVYGVDGRALSLRELTEPFSGTRCATLREKPKLFFIQACQGRKEQLAVPVESNCPRFAQTDLATDAAVPRNSIPDDADFLLGMATVPDYASFRNKKEGTWFIQSLCENLVQLVPGGYDLLSILTKVNHHVSGMADGSGTRKQMPQPAYSLRKRVVFPVPRQPAPTLKLGTTA</sequence>
<keyword evidence="6" id="KW-0645">Protease</keyword>
<feature type="domain" description="DED" evidence="18">
    <location>
        <begin position="31"/>
        <end position="108"/>
    </location>
</feature>
<proteinExistence type="inferred from homology"/>
<dbReference type="SMART" id="SM00031">
    <property type="entry name" value="DED"/>
    <property type="match status" value="2"/>
</dbReference>
<dbReference type="SMART" id="SM00115">
    <property type="entry name" value="CASc"/>
    <property type="match status" value="1"/>
</dbReference>
<dbReference type="Proteomes" id="UP001044222">
    <property type="component" value="Unassembled WGS sequence"/>
</dbReference>
<evidence type="ECO:0000259" key="19">
    <source>
        <dbReference type="PROSITE" id="PS50207"/>
    </source>
</evidence>
<dbReference type="GO" id="GO:0006508">
    <property type="term" value="P:proteolysis"/>
    <property type="evidence" value="ECO:0007669"/>
    <property type="project" value="UniProtKB-KW"/>
</dbReference>
<dbReference type="InterPro" id="IPR001309">
    <property type="entry name" value="Pept_C14_p20"/>
</dbReference>
<keyword evidence="7" id="KW-0053">Apoptosis</keyword>
<evidence type="ECO:0000256" key="16">
    <source>
        <dbReference type="RuleBase" id="RU003971"/>
    </source>
</evidence>
<dbReference type="Gene3D" id="3.40.50.1460">
    <property type="match status" value="1"/>
</dbReference>
<keyword evidence="12" id="KW-0539">Nucleus</keyword>
<dbReference type="GO" id="GO:0006915">
    <property type="term" value="P:apoptotic process"/>
    <property type="evidence" value="ECO:0007669"/>
    <property type="project" value="UniProtKB-KW"/>
</dbReference>
<feature type="domain" description="Caspase family p20" evidence="20">
    <location>
        <begin position="354"/>
        <end position="478"/>
    </location>
</feature>
<keyword evidence="10" id="KW-0788">Thiol protease</keyword>
<evidence type="ECO:0000256" key="14">
    <source>
        <dbReference type="ARBA" id="ARBA00066479"/>
    </source>
</evidence>
<evidence type="ECO:0000256" key="5">
    <source>
        <dbReference type="ARBA" id="ARBA00022553"/>
    </source>
</evidence>
<keyword evidence="5" id="KW-0597">Phosphoprotein</keyword>
<comment type="similarity">
    <text evidence="3 16">Belongs to the peptidase C14A family.</text>
</comment>
<evidence type="ECO:0000256" key="17">
    <source>
        <dbReference type="SAM" id="MobiDB-lite"/>
    </source>
</evidence>
<dbReference type="Pfam" id="PF01335">
    <property type="entry name" value="DED"/>
    <property type="match status" value="2"/>
</dbReference>
<dbReference type="GO" id="GO:0004197">
    <property type="term" value="F:cysteine-type endopeptidase activity"/>
    <property type="evidence" value="ECO:0007669"/>
    <property type="project" value="InterPro"/>
</dbReference>
<dbReference type="InterPro" id="IPR001875">
    <property type="entry name" value="DED_dom"/>
</dbReference>
<dbReference type="GO" id="GO:0032991">
    <property type="term" value="C:protein-containing complex"/>
    <property type="evidence" value="ECO:0007669"/>
    <property type="project" value="UniProtKB-ARBA"/>
</dbReference>
<evidence type="ECO:0000256" key="13">
    <source>
        <dbReference type="ARBA" id="ARBA00051626"/>
    </source>
</evidence>
<dbReference type="PRINTS" id="PR00376">
    <property type="entry name" value="IL1BCENZYME"/>
</dbReference>
<comment type="caution">
    <text evidence="21">The sequence shown here is derived from an EMBL/GenBank/DDBJ whole genome shotgun (WGS) entry which is preliminary data.</text>
</comment>
<accession>A0A9D3S6X4</accession>
<dbReference type="InterPro" id="IPR002138">
    <property type="entry name" value="Pept_C14_p10"/>
</dbReference>
<dbReference type="InterPro" id="IPR016129">
    <property type="entry name" value="Caspase_his_AS"/>
</dbReference>
<dbReference type="PROSITE" id="PS50208">
    <property type="entry name" value="CASPASE_P20"/>
    <property type="match status" value="1"/>
</dbReference>
<evidence type="ECO:0000313" key="21">
    <source>
        <dbReference type="EMBL" id="KAG5852282.1"/>
    </source>
</evidence>
<dbReference type="EC" id="3.4.22.61" evidence="14"/>
<evidence type="ECO:0000259" key="18">
    <source>
        <dbReference type="PROSITE" id="PS50168"/>
    </source>
</evidence>
<dbReference type="Gene3D" id="1.10.533.10">
    <property type="entry name" value="Death Domain, Fas"/>
    <property type="match status" value="2"/>
</dbReference>
<dbReference type="InterPro" id="IPR015917">
    <property type="entry name" value="Pept_C14A"/>
</dbReference>
<dbReference type="FunFam" id="3.40.50.1460:FF:000008">
    <property type="entry name" value="caspase-8 isoform X1"/>
    <property type="match status" value="1"/>
</dbReference>
<dbReference type="AlphaFoldDB" id="A0A9D3S6X4"/>
<dbReference type="GO" id="GO:0005737">
    <property type="term" value="C:cytoplasm"/>
    <property type="evidence" value="ECO:0007669"/>
    <property type="project" value="UniProtKB-SubCell"/>
</dbReference>
<dbReference type="EMBL" id="JAFIRN010000003">
    <property type="protein sequence ID" value="KAG5852282.1"/>
    <property type="molecule type" value="Genomic_DNA"/>
</dbReference>
<dbReference type="InterPro" id="IPR011029">
    <property type="entry name" value="DEATH-like_dom_sf"/>
</dbReference>
<dbReference type="GO" id="GO:0005634">
    <property type="term" value="C:nucleus"/>
    <property type="evidence" value="ECO:0007669"/>
    <property type="project" value="UniProtKB-SubCell"/>
</dbReference>
<reference evidence="21" key="1">
    <citation type="submission" date="2021-01" db="EMBL/GenBank/DDBJ databases">
        <title>A chromosome-scale assembly of European eel, Anguilla anguilla.</title>
        <authorList>
            <person name="Henkel C."/>
            <person name="Jong-Raadsen S.A."/>
            <person name="Dufour S."/>
            <person name="Weltzien F.-A."/>
            <person name="Palstra A.P."/>
            <person name="Pelster B."/>
            <person name="Spaink H.P."/>
            <person name="Van Den Thillart G.E."/>
            <person name="Jansen H."/>
            <person name="Zahm M."/>
            <person name="Klopp C."/>
            <person name="Cedric C."/>
            <person name="Louis A."/>
            <person name="Berthelot C."/>
            <person name="Parey E."/>
            <person name="Roest Crollius H."/>
            <person name="Montfort J."/>
            <person name="Robinson-Rechavi M."/>
            <person name="Bucao C."/>
            <person name="Bouchez O."/>
            <person name="Gislard M."/>
            <person name="Lluch J."/>
            <person name="Milhes M."/>
            <person name="Lampietro C."/>
            <person name="Lopez Roques C."/>
            <person name="Donnadieu C."/>
            <person name="Braasch I."/>
            <person name="Desvignes T."/>
            <person name="Postlethwait J."/>
            <person name="Bobe J."/>
            <person name="Guiguen Y."/>
            <person name="Dirks R."/>
        </authorList>
    </citation>
    <scope>NUCLEOTIDE SEQUENCE</scope>
    <source>
        <strain evidence="21">Tag_6206</strain>
        <tissue evidence="21">Liver</tissue>
    </source>
</reference>
<dbReference type="GO" id="GO:0043065">
    <property type="term" value="P:positive regulation of apoptotic process"/>
    <property type="evidence" value="ECO:0007669"/>
    <property type="project" value="UniProtKB-ARBA"/>
</dbReference>
<gene>
    <name evidence="21" type="ORF">ANANG_G00060740</name>
</gene>
<dbReference type="SUPFAM" id="SSF47986">
    <property type="entry name" value="DEATH domain"/>
    <property type="match status" value="2"/>
</dbReference>
<feature type="domain" description="DED" evidence="18">
    <location>
        <begin position="119"/>
        <end position="196"/>
    </location>
</feature>
<evidence type="ECO:0000256" key="11">
    <source>
        <dbReference type="ARBA" id="ARBA00023145"/>
    </source>
</evidence>
<dbReference type="GO" id="GO:0051604">
    <property type="term" value="P:protein maturation"/>
    <property type="evidence" value="ECO:0007669"/>
    <property type="project" value="UniProtKB-ARBA"/>
</dbReference>
<dbReference type="CDD" id="cd08334">
    <property type="entry name" value="DED_Caspase_8_10_r2"/>
    <property type="match status" value="1"/>
</dbReference>
<evidence type="ECO:0000256" key="1">
    <source>
        <dbReference type="ARBA" id="ARBA00004123"/>
    </source>
</evidence>
<dbReference type="InterPro" id="IPR029030">
    <property type="entry name" value="Caspase-like_dom_sf"/>
</dbReference>
<comment type="catalytic activity">
    <reaction evidence="13">
        <text>Strict requirement for Asp at position P1 and has a preferred cleavage sequence of (Leu/Asp/Val)-Glu-Thr-Asp-|-(Gly/Ser/Ala).</text>
        <dbReference type="EC" id="3.4.22.61"/>
    </reaction>
</comment>
<dbReference type="PROSITE" id="PS50168">
    <property type="entry name" value="DED"/>
    <property type="match status" value="2"/>
</dbReference>
<dbReference type="InterPro" id="IPR011600">
    <property type="entry name" value="Pept_C14_caspase"/>
</dbReference>
<evidence type="ECO:0000256" key="3">
    <source>
        <dbReference type="ARBA" id="ARBA00010134"/>
    </source>
</evidence>
<dbReference type="PANTHER" id="PTHR48169">
    <property type="entry name" value="DED DOMAIN-CONTAINING PROTEIN"/>
    <property type="match status" value="1"/>
</dbReference>
<dbReference type="CDD" id="cd00032">
    <property type="entry name" value="CASc"/>
    <property type="match status" value="1"/>
</dbReference>
<comment type="subcellular location">
    <subcellularLocation>
        <location evidence="2">Cytoplasm</location>
    </subcellularLocation>
    <subcellularLocation>
        <location evidence="1">Nucleus</location>
    </subcellularLocation>
</comment>
<feature type="domain" description="Caspase family p10" evidence="19">
    <location>
        <begin position="504"/>
        <end position="591"/>
    </location>
</feature>
<dbReference type="FunFam" id="1.10.533.10:FF:000016">
    <property type="entry name" value="CASP8 and FADD-like apoptosis regulator"/>
    <property type="match status" value="1"/>
</dbReference>
<organism evidence="21 22">
    <name type="scientific">Anguilla anguilla</name>
    <name type="common">European freshwater eel</name>
    <name type="synonym">Muraena anguilla</name>
    <dbReference type="NCBI Taxonomy" id="7936"/>
    <lineage>
        <taxon>Eukaryota</taxon>
        <taxon>Metazoa</taxon>
        <taxon>Chordata</taxon>
        <taxon>Craniata</taxon>
        <taxon>Vertebrata</taxon>
        <taxon>Euteleostomi</taxon>
        <taxon>Actinopterygii</taxon>
        <taxon>Neopterygii</taxon>
        <taxon>Teleostei</taxon>
        <taxon>Anguilliformes</taxon>
        <taxon>Anguillidae</taxon>
        <taxon>Anguilla</taxon>
    </lineage>
</organism>
<evidence type="ECO:0000259" key="20">
    <source>
        <dbReference type="PROSITE" id="PS50208"/>
    </source>
</evidence>
<keyword evidence="11" id="KW-0865">Zymogen</keyword>
<evidence type="ECO:0000256" key="12">
    <source>
        <dbReference type="ARBA" id="ARBA00023242"/>
    </source>
</evidence>
<feature type="region of interest" description="Disordered" evidence="17">
    <location>
        <begin position="1"/>
        <end position="27"/>
    </location>
</feature>
<dbReference type="PROSITE" id="PS01122">
    <property type="entry name" value="CASPASE_CYS"/>
    <property type="match status" value="1"/>
</dbReference>
<evidence type="ECO:0000256" key="2">
    <source>
        <dbReference type="ARBA" id="ARBA00004496"/>
    </source>
</evidence>
<dbReference type="SUPFAM" id="SSF52129">
    <property type="entry name" value="Caspase-like"/>
    <property type="match status" value="1"/>
</dbReference>
<dbReference type="InterPro" id="IPR033139">
    <property type="entry name" value="Caspase_cys_AS"/>
</dbReference>
<dbReference type="PROSITE" id="PS01121">
    <property type="entry name" value="CASPASE_HIS"/>
    <property type="match status" value="1"/>
</dbReference>
<name>A0A9D3S6X4_ANGAN</name>
<keyword evidence="9" id="KW-0378">Hydrolase</keyword>
<evidence type="ECO:0000256" key="6">
    <source>
        <dbReference type="ARBA" id="ARBA00022670"/>
    </source>
</evidence>
<protein>
    <recommendedName>
        <fullName evidence="15">Caspase-8</fullName>
        <ecNumber evidence="14">3.4.22.61</ecNumber>
    </recommendedName>
</protein>